<dbReference type="EC" id="6.1.1.14" evidence="8"/>
<sequence length="456" mass="53129">MKELISLCKRRGFIFQGSEIYGGLANTWDYGPVGVELKNRIKQHWWKSFVQDREDIFGLDSAILLNPRVWEASGHIGNFNDYLMDCRSCKSRFRADKLIEEFLFAQGDHETLVGGWDKETMENYIAEHKIPCPECGGHDFTEMRQFNLMFETHQGVVADSSARIFMRPETAQGIFINFRNIMNTMRPKLPFGVGQIGKSFRNEITPGNFIFRTREFEQMEMEYFCRPENALTQYEYWCQFCMDWLQALGIRSENLRLRAHDPEELSHYSQATSDIEYKFPFGWGELWGVAHRGDFDLSRHEEFSGQDLHYQDLSSNEKFIPHVIEPALGVDRLLLAILADAYQEEEVNGETRAVLRLHPSIAPIQVAILPLSKKLNDDAYKLYKQLQTQFVCDFDTTQSIGKRYRRQDEIGTPYCVTLDFDSLEDQAVTIRERDTMSQERIPIAELSLRLAEKLKR</sequence>
<dbReference type="PRINTS" id="PR01043">
    <property type="entry name" value="TRNASYNTHGLY"/>
</dbReference>
<dbReference type="PROSITE" id="PS50862">
    <property type="entry name" value="AA_TRNA_LIGASE_II"/>
    <property type="match status" value="1"/>
</dbReference>
<dbReference type="InterPro" id="IPR036621">
    <property type="entry name" value="Anticodon-bd_dom_sf"/>
</dbReference>
<reference evidence="10 11" key="1">
    <citation type="submission" date="2017-09" db="EMBL/GenBank/DDBJ databases">
        <title>Depth-based differentiation of microbial function through sediment-hosted aquifers and enrichment of novel symbionts in the deep terrestrial subsurface.</title>
        <authorList>
            <person name="Probst A.J."/>
            <person name="Ladd B."/>
            <person name="Jarett J.K."/>
            <person name="Geller-Mcgrath D.E."/>
            <person name="Sieber C.M."/>
            <person name="Emerson J.B."/>
            <person name="Anantharaman K."/>
            <person name="Thomas B.C."/>
            <person name="Malmstrom R."/>
            <person name="Stieglmeier M."/>
            <person name="Klingl A."/>
            <person name="Woyke T."/>
            <person name="Ryan C.M."/>
            <person name="Banfield J.F."/>
        </authorList>
    </citation>
    <scope>NUCLEOTIDE SEQUENCE [LARGE SCALE GENOMIC DNA]</scope>
    <source>
        <strain evidence="10">CG17_big_fil_post_rev_8_21_14_2_50_48_46</strain>
    </source>
</reference>
<keyword evidence="6 8" id="KW-0648">Protein biosynthesis</keyword>
<dbReference type="GO" id="GO:0006426">
    <property type="term" value="P:glycyl-tRNA aminoacylation"/>
    <property type="evidence" value="ECO:0007669"/>
    <property type="project" value="UniProtKB-UniRule"/>
</dbReference>
<comment type="function">
    <text evidence="8">Catalyzes the attachment of glycine to tRNA(Gly).</text>
</comment>
<accession>A0A2M7GAZ8</accession>
<protein>
    <recommendedName>
        <fullName evidence="8">Glycine--tRNA ligase</fullName>
        <ecNumber evidence="8">6.1.1.14</ecNumber>
    </recommendedName>
    <alternativeName>
        <fullName evidence="8">Glycyl-tRNA synthetase</fullName>
        <shortName evidence="8">GlyRS</shortName>
    </alternativeName>
</protein>
<dbReference type="GO" id="GO:0004081">
    <property type="term" value="F:bis(5'-nucleosyl)-tetraphosphatase (asymmetrical) activity"/>
    <property type="evidence" value="ECO:0007669"/>
    <property type="project" value="UniProtKB-ARBA"/>
</dbReference>
<dbReference type="InterPro" id="IPR006195">
    <property type="entry name" value="aa-tRNA-synth_II"/>
</dbReference>
<dbReference type="Gene3D" id="3.40.50.800">
    <property type="entry name" value="Anticodon-binding domain"/>
    <property type="match status" value="1"/>
</dbReference>
<dbReference type="GO" id="GO:0015966">
    <property type="term" value="P:diadenosine tetraphosphate biosynthetic process"/>
    <property type="evidence" value="ECO:0007669"/>
    <property type="project" value="UniProtKB-ARBA"/>
</dbReference>
<keyword evidence="3 8" id="KW-0436">Ligase</keyword>
<evidence type="ECO:0000313" key="10">
    <source>
        <dbReference type="EMBL" id="PIW19359.1"/>
    </source>
</evidence>
<dbReference type="GO" id="GO:0070062">
    <property type="term" value="C:extracellular exosome"/>
    <property type="evidence" value="ECO:0007669"/>
    <property type="project" value="UniProtKB-ARBA"/>
</dbReference>
<gene>
    <name evidence="8" type="primary">glyQS</name>
    <name evidence="10" type="ORF">COW36_00535</name>
</gene>
<dbReference type="EMBL" id="PFFQ01000004">
    <property type="protein sequence ID" value="PIW19359.1"/>
    <property type="molecule type" value="Genomic_DNA"/>
</dbReference>
<dbReference type="CDD" id="cd00858">
    <property type="entry name" value="GlyRS_anticodon"/>
    <property type="match status" value="1"/>
</dbReference>
<comment type="subunit">
    <text evidence="8">Homodimer.</text>
</comment>
<dbReference type="InterPro" id="IPR033731">
    <property type="entry name" value="GlyRS-like_core"/>
</dbReference>
<feature type="binding site" evidence="8">
    <location>
        <begin position="201"/>
        <end position="203"/>
    </location>
    <ligand>
        <name>ATP</name>
        <dbReference type="ChEBI" id="CHEBI:30616"/>
    </ligand>
</feature>
<dbReference type="SUPFAM" id="SSF52954">
    <property type="entry name" value="Class II aaRS ABD-related"/>
    <property type="match status" value="1"/>
</dbReference>
<feature type="binding site" evidence="8">
    <location>
        <position position="94"/>
    </location>
    <ligand>
        <name>substrate</name>
    </ligand>
</feature>
<dbReference type="InterPro" id="IPR045864">
    <property type="entry name" value="aa-tRNA-synth_II/BPL/LPL"/>
</dbReference>
<comment type="subcellular location">
    <subcellularLocation>
        <location evidence="8">Cytoplasm</location>
    </subcellularLocation>
</comment>
<keyword evidence="4 8" id="KW-0547">Nucleotide-binding</keyword>
<name>A0A2M7GAZ8_9BACT</name>
<dbReference type="InterPro" id="IPR027031">
    <property type="entry name" value="Gly-tRNA_synthase/POLG2"/>
</dbReference>
<dbReference type="Proteomes" id="UP000231019">
    <property type="component" value="Unassembled WGS sequence"/>
</dbReference>
<feature type="binding site" evidence="8">
    <location>
        <begin position="285"/>
        <end position="286"/>
    </location>
    <ligand>
        <name>ATP</name>
        <dbReference type="ChEBI" id="CHEBI:30616"/>
    </ligand>
</feature>
<dbReference type="PANTHER" id="PTHR10745">
    <property type="entry name" value="GLYCYL-TRNA SYNTHETASE/DNA POLYMERASE SUBUNIT GAMMA-2"/>
    <property type="match status" value="1"/>
</dbReference>
<dbReference type="HAMAP" id="MF_00253_B">
    <property type="entry name" value="Gly_tRNA_synth_B"/>
    <property type="match status" value="1"/>
</dbReference>
<proteinExistence type="inferred from homology"/>
<evidence type="ECO:0000256" key="7">
    <source>
        <dbReference type="ARBA" id="ARBA00023146"/>
    </source>
</evidence>
<dbReference type="InterPro" id="IPR022961">
    <property type="entry name" value="Gly_tRNA_ligase_bac"/>
</dbReference>
<feature type="binding site" evidence="8">
    <location>
        <begin position="216"/>
        <end position="220"/>
    </location>
    <ligand>
        <name>substrate</name>
    </ligand>
</feature>
<organism evidence="10 11">
    <name type="scientific">bacterium (Candidatus Blackallbacteria) CG17_big_fil_post_rev_8_21_14_2_50_48_46</name>
    <dbReference type="NCBI Taxonomy" id="2014261"/>
    <lineage>
        <taxon>Bacteria</taxon>
        <taxon>Candidatus Blackallbacteria</taxon>
    </lineage>
</organism>
<dbReference type="GO" id="GO:0004820">
    <property type="term" value="F:glycine-tRNA ligase activity"/>
    <property type="evidence" value="ECO:0007669"/>
    <property type="project" value="UniProtKB-UniRule"/>
</dbReference>
<dbReference type="SUPFAM" id="SSF55681">
    <property type="entry name" value="Class II aaRS and biotin synthetases"/>
    <property type="match status" value="1"/>
</dbReference>
<dbReference type="InterPro" id="IPR002314">
    <property type="entry name" value="aa-tRNA-synt_IIb"/>
</dbReference>
<dbReference type="GO" id="GO:0005524">
    <property type="term" value="F:ATP binding"/>
    <property type="evidence" value="ECO:0007669"/>
    <property type="project" value="UniProtKB-UniRule"/>
</dbReference>
<evidence type="ECO:0000259" key="9">
    <source>
        <dbReference type="PROSITE" id="PS50862"/>
    </source>
</evidence>
<comment type="caution">
    <text evidence="10">The sequence shown here is derived from an EMBL/GenBank/DDBJ whole genome shotgun (WGS) entry which is preliminary data.</text>
</comment>
<dbReference type="CDD" id="cd00774">
    <property type="entry name" value="GlyRS-like_core"/>
    <property type="match status" value="1"/>
</dbReference>
<dbReference type="FunFam" id="3.40.50.800:FF:000002">
    <property type="entry name" value="Glycine--tRNA ligase"/>
    <property type="match status" value="1"/>
</dbReference>
<evidence type="ECO:0000256" key="2">
    <source>
        <dbReference type="ARBA" id="ARBA00022490"/>
    </source>
</evidence>
<evidence type="ECO:0000313" key="11">
    <source>
        <dbReference type="Proteomes" id="UP000231019"/>
    </source>
</evidence>
<evidence type="ECO:0000256" key="6">
    <source>
        <dbReference type="ARBA" id="ARBA00022917"/>
    </source>
</evidence>
<dbReference type="AlphaFoldDB" id="A0A2M7GAZ8"/>
<keyword evidence="2 8" id="KW-0963">Cytoplasm</keyword>
<feature type="binding site" evidence="8">
    <location>
        <position position="169"/>
    </location>
    <ligand>
        <name>substrate</name>
    </ligand>
</feature>
<comment type="similarity">
    <text evidence="1 8">Belongs to the class-II aminoacyl-tRNA synthetase family.</text>
</comment>
<keyword evidence="7 8" id="KW-0030">Aminoacyl-tRNA synthetase</keyword>
<evidence type="ECO:0000256" key="1">
    <source>
        <dbReference type="ARBA" id="ARBA00008226"/>
    </source>
</evidence>
<feature type="binding site" evidence="8">
    <location>
        <begin position="325"/>
        <end position="329"/>
    </location>
    <ligand>
        <name>substrate</name>
    </ligand>
</feature>
<dbReference type="Gene3D" id="3.30.930.10">
    <property type="entry name" value="Bira Bifunctional Protein, Domain 2"/>
    <property type="match status" value="1"/>
</dbReference>
<dbReference type="NCBIfam" id="NF003211">
    <property type="entry name" value="PRK04173.1"/>
    <property type="match status" value="1"/>
</dbReference>
<dbReference type="PANTHER" id="PTHR10745:SF8">
    <property type="entry name" value="DNA POLYMERASE SUBUNIT GAMMA-2, MITOCHONDRIAL"/>
    <property type="match status" value="1"/>
</dbReference>
<evidence type="ECO:0000256" key="4">
    <source>
        <dbReference type="ARBA" id="ARBA00022741"/>
    </source>
</evidence>
<dbReference type="Pfam" id="PF03129">
    <property type="entry name" value="HGTP_anticodon"/>
    <property type="match status" value="1"/>
</dbReference>
<comment type="catalytic activity">
    <reaction evidence="8">
        <text>tRNA(Gly) + glycine + ATP = glycyl-tRNA(Gly) + AMP + diphosphate</text>
        <dbReference type="Rhea" id="RHEA:16013"/>
        <dbReference type="Rhea" id="RHEA-COMP:9664"/>
        <dbReference type="Rhea" id="RHEA-COMP:9683"/>
        <dbReference type="ChEBI" id="CHEBI:30616"/>
        <dbReference type="ChEBI" id="CHEBI:33019"/>
        <dbReference type="ChEBI" id="CHEBI:57305"/>
        <dbReference type="ChEBI" id="CHEBI:78442"/>
        <dbReference type="ChEBI" id="CHEBI:78522"/>
        <dbReference type="ChEBI" id="CHEBI:456215"/>
        <dbReference type="EC" id="6.1.1.14"/>
    </reaction>
</comment>
<dbReference type="GO" id="GO:0005737">
    <property type="term" value="C:cytoplasm"/>
    <property type="evidence" value="ECO:0007669"/>
    <property type="project" value="UniProtKB-SubCell"/>
</dbReference>
<dbReference type="InterPro" id="IPR004154">
    <property type="entry name" value="Anticodon-bd"/>
</dbReference>
<dbReference type="NCBIfam" id="TIGR00389">
    <property type="entry name" value="glyS_dimeric"/>
    <property type="match status" value="1"/>
</dbReference>
<evidence type="ECO:0000256" key="3">
    <source>
        <dbReference type="ARBA" id="ARBA00022598"/>
    </source>
</evidence>
<dbReference type="InterPro" id="IPR002315">
    <property type="entry name" value="tRNA-synt_gly"/>
</dbReference>
<dbReference type="Pfam" id="PF00587">
    <property type="entry name" value="tRNA-synt_2b"/>
    <property type="match status" value="1"/>
</dbReference>
<dbReference type="GO" id="GO:1990742">
    <property type="term" value="C:microvesicle"/>
    <property type="evidence" value="ECO:0007669"/>
    <property type="project" value="UniProtKB-ARBA"/>
</dbReference>
<feature type="domain" description="Aminoacyl-transfer RNA synthetases class-II family profile" evidence="9">
    <location>
        <begin position="3"/>
        <end position="359"/>
    </location>
</feature>
<evidence type="ECO:0000256" key="8">
    <source>
        <dbReference type="HAMAP-Rule" id="MF_00253"/>
    </source>
</evidence>
<evidence type="ECO:0000256" key="5">
    <source>
        <dbReference type="ARBA" id="ARBA00022840"/>
    </source>
</evidence>
<keyword evidence="5 8" id="KW-0067">ATP-binding</keyword>
<feature type="binding site" evidence="8">
    <location>
        <begin position="211"/>
        <end position="216"/>
    </location>
    <ligand>
        <name>ATP</name>
        <dbReference type="ChEBI" id="CHEBI:30616"/>
    </ligand>
</feature>
<feature type="binding site" evidence="8">
    <location>
        <begin position="329"/>
        <end position="332"/>
    </location>
    <ligand>
        <name>ATP</name>
        <dbReference type="ChEBI" id="CHEBI:30616"/>
    </ligand>
</feature>